<organism evidence="1 2">
    <name type="scientific">Clostridium disporicum</name>
    <dbReference type="NCBI Taxonomy" id="84024"/>
    <lineage>
        <taxon>Bacteria</taxon>
        <taxon>Bacillati</taxon>
        <taxon>Bacillota</taxon>
        <taxon>Clostridia</taxon>
        <taxon>Eubacteriales</taxon>
        <taxon>Clostridiaceae</taxon>
        <taxon>Clostridium</taxon>
    </lineage>
</organism>
<reference evidence="1 2" key="1">
    <citation type="submission" date="2015-09" db="EMBL/GenBank/DDBJ databases">
        <authorList>
            <consortium name="Pathogen Informatics"/>
        </authorList>
    </citation>
    <scope>NUCLEOTIDE SEQUENCE [LARGE SCALE GENOMIC DNA]</scope>
    <source>
        <strain evidence="1 2">2789STDY5834856</strain>
    </source>
</reference>
<evidence type="ECO:0000313" key="2">
    <source>
        <dbReference type="Proteomes" id="UP000095594"/>
    </source>
</evidence>
<dbReference type="OrthoDB" id="1918719at2"/>
<sequence length="64" mass="7007">MGHKPNAKEELKAALNDVLYAQSLLLEAINTVEDNDNKQLLQNTLSNVNEALSATKTSAYGFKD</sequence>
<dbReference type="EMBL" id="CYZX01000013">
    <property type="protein sequence ID" value="CUO68997.1"/>
    <property type="molecule type" value="Genomic_DNA"/>
</dbReference>
<accession>A0A174H6G8</accession>
<gene>
    <name evidence="1" type="ORF">ERS852471_02056</name>
</gene>
<dbReference type="RefSeq" id="WP_055266272.1">
    <property type="nucleotide sequence ID" value="NZ_CABIXQ010000013.1"/>
</dbReference>
<dbReference type="AlphaFoldDB" id="A0A174H6G8"/>
<name>A0A174H6G8_9CLOT</name>
<dbReference type="Proteomes" id="UP000095594">
    <property type="component" value="Unassembled WGS sequence"/>
</dbReference>
<evidence type="ECO:0000313" key="1">
    <source>
        <dbReference type="EMBL" id="CUO68997.1"/>
    </source>
</evidence>
<proteinExistence type="predicted"/>
<protein>
    <submittedName>
        <fullName evidence="1">Uncharacterized protein</fullName>
    </submittedName>
</protein>